<organism evidence="1">
    <name type="scientific">Pseudomonas phage HRDY3</name>
    <dbReference type="NCBI Taxonomy" id="3236930"/>
    <lineage>
        <taxon>Viruses</taxon>
    </lineage>
</organism>
<protein>
    <submittedName>
        <fullName evidence="1">Uncharacterized protein</fullName>
    </submittedName>
</protein>
<name>A0AB39CEP2_9VIRU</name>
<accession>A0AB39CEP2</accession>
<dbReference type="EMBL" id="PQ015379">
    <property type="protein sequence ID" value="XDJ15280.1"/>
    <property type="molecule type" value="Genomic_DNA"/>
</dbReference>
<evidence type="ECO:0000313" key="1">
    <source>
        <dbReference type="EMBL" id="XDJ15280.1"/>
    </source>
</evidence>
<sequence>MLTTIKNWINPPIRRFNIEHCPCCWRSIRKEMTRGQQRRCVITLGTRPKTQIFNCGRCNGQAEYHGEHNETKLVFKRVLRPLISVIHRDVIQMAEDAQSKYNIALLTTIQRGHRPDTTDFSKLNRKEILKAIKRLESRTKNIKK</sequence>
<proteinExistence type="predicted"/>
<reference evidence="1" key="1">
    <citation type="submission" date="2024-07" db="EMBL/GenBank/DDBJ databases">
        <authorList>
            <person name="Bringhurst R.M."/>
            <person name="Homer T.E."/>
        </authorList>
    </citation>
    <scope>NUCLEOTIDE SEQUENCE</scope>
</reference>